<dbReference type="EMBL" id="CM001744">
    <property type="protein sequence ID" value="KJB30791.1"/>
    <property type="molecule type" value="Genomic_DNA"/>
</dbReference>
<dbReference type="AlphaFoldDB" id="A0A0D2RMF7"/>
<accession>A0A0D2RMF7</accession>
<reference evidence="1 2" key="1">
    <citation type="journal article" date="2012" name="Nature">
        <title>Repeated polyploidization of Gossypium genomes and the evolution of spinnable cotton fibres.</title>
        <authorList>
            <person name="Paterson A.H."/>
            <person name="Wendel J.F."/>
            <person name="Gundlach H."/>
            <person name="Guo H."/>
            <person name="Jenkins J."/>
            <person name="Jin D."/>
            <person name="Llewellyn D."/>
            <person name="Showmaker K.C."/>
            <person name="Shu S."/>
            <person name="Udall J."/>
            <person name="Yoo M.J."/>
            <person name="Byers R."/>
            <person name="Chen W."/>
            <person name="Doron-Faigenboim A."/>
            <person name="Duke M.V."/>
            <person name="Gong L."/>
            <person name="Grimwood J."/>
            <person name="Grover C."/>
            <person name="Grupp K."/>
            <person name="Hu G."/>
            <person name="Lee T.H."/>
            <person name="Li J."/>
            <person name="Lin L."/>
            <person name="Liu T."/>
            <person name="Marler B.S."/>
            <person name="Page J.T."/>
            <person name="Roberts A.W."/>
            <person name="Romanel E."/>
            <person name="Sanders W.S."/>
            <person name="Szadkowski E."/>
            <person name="Tan X."/>
            <person name="Tang H."/>
            <person name="Xu C."/>
            <person name="Wang J."/>
            <person name="Wang Z."/>
            <person name="Zhang D."/>
            <person name="Zhang L."/>
            <person name="Ashrafi H."/>
            <person name="Bedon F."/>
            <person name="Bowers J.E."/>
            <person name="Brubaker C.L."/>
            <person name="Chee P.W."/>
            <person name="Das S."/>
            <person name="Gingle A.R."/>
            <person name="Haigler C.H."/>
            <person name="Harker D."/>
            <person name="Hoffmann L.V."/>
            <person name="Hovav R."/>
            <person name="Jones D.C."/>
            <person name="Lemke C."/>
            <person name="Mansoor S."/>
            <person name="ur Rahman M."/>
            <person name="Rainville L.N."/>
            <person name="Rambani A."/>
            <person name="Reddy U.K."/>
            <person name="Rong J.K."/>
            <person name="Saranga Y."/>
            <person name="Scheffler B.E."/>
            <person name="Scheffler J.A."/>
            <person name="Stelly D.M."/>
            <person name="Triplett B.A."/>
            <person name="Van Deynze A."/>
            <person name="Vaslin M.F."/>
            <person name="Waghmare V.N."/>
            <person name="Walford S.A."/>
            <person name="Wright R.J."/>
            <person name="Zaki E.A."/>
            <person name="Zhang T."/>
            <person name="Dennis E.S."/>
            <person name="Mayer K.F."/>
            <person name="Peterson D.G."/>
            <person name="Rokhsar D.S."/>
            <person name="Wang X."/>
            <person name="Schmutz J."/>
        </authorList>
    </citation>
    <scope>NUCLEOTIDE SEQUENCE [LARGE SCALE GENOMIC DNA]</scope>
</reference>
<organism evidence="1 2">
    <name type="scientific">Gossypium raimondii</name>
    <name type="common">Peruvian cotton</name>
    <name type="synonym">Gossypium klotzschianum subsp. raimondii</name>
    <dbReference type="NCBI Taxonomy" id="29730"/>
    <lineage>
        <taxon>Eukaryota</taxon>
        <taxon>Viridiplantae</taxon>
        <taxon>Streptophyta</taxon>
        <taxon>Embryophyta</taxon>
        <taxon>Tracheophyta</taxon>
        <taxon>Spermatophyta</taxon>
        <taxon>Magnoliopsida</taxon>
        <taxon>eudicotyledons</taxon>
        <taxon>Gunneridae</taxon>
        <taxon>Pentapetalae</taxon>
        <taxon>rosids</taxon>
        <taxon>malvids</taxon>
        <taxon>Malvales</taxon>
        <taxon>Malvaceae</taxon>
        <taxon>Malvoideae</taxon>
        <taxon>Gossypium</taxon>
    </lineage>
</organism>
<name>A0A0D2RMF7_GOSRA</name>
<dbReference type="Gramene" id="KJB30791">
    <property type="protein sequence ID" value="KJB30791"/>
    <property type="gene ID" value="B456_005G160100"/>
</dbReference>
<keyword evidence="2" id="KW-1185">Reference proteome</keyword>
<sequence length="79" mass="9071">MGSHILLVVRINITFNSKPITIISSPLTQFHQHLLKSAPRHIIDLANANPQPTYLRKSKRGVTEFLVNSVNNQKRYDMF</sequence>
<dbReference type="Proteomes" id="UP000032304">
    <property type="component" value="Chromosome 5"/>
</dbReference>
<proteinExistence type="predicted"/>
<protein>
    <submittedName>
        <fullName evidence="1">Uncharacterized protein</fullName>
    </submittedName>
</protein>
<evidence type="ECO:0000313" key="1">
    <source>
        <dbReference type="EMBL" id="KJB30791.1"/>
    </source>
</evidence>
<gene>
    <name evidence="1" type="ORF">B456_005G160100</name>
</gene>
<evidence type="ECO:0000313" key="2">
    <source>
        <dbReference type="Proteomes" id="UP000032304"/>
    </source>
</evidence>